<dbReference type="Pfam" id="PF03807">
    <property type="entry name" value="F420_oxidored"/>
    <property type="match status" value="1"/>
</dbReference>
<evidence type="ECO:0008006" key="5">
    <source>
        <dbReference type="Google" id="ProtNLM"/>
    </source>
</evidence>
<dbReference type="STRING" id="483547.GSUB_11925"/>
<dbReference type="Gene3D" id="3.40.50.720">
    <property type="entry name" value="NAD(P)-binding Rossmann-like Domain"/>
    <property type="match status" value="1"/>
</dbReference>
<organism evidence="3 4">
    <name type="scientific">Geoalkalibacter subterraneus</name>
    <dbReference type="NCBI Taxonomy" id="483547"/>
    <lineage>
        <taxon>Bacteria</taxon>
        <taxon>Pseudomonadati</taxon>
        <taxon>Thermodesulfobacteriota</taxon>
        <taxon>Desulfuromonadia</taxon>
        <taxon>Desulfuromonadales</taxon>
        <taxon>Geoalkalibacteraceae</taxon>
        <taxon>Geoalkalibacter</taxon>
    </lineage>
</organism>
<feature type="domain" description="Pyrroline-5-carboxylate reductase catalytic N-terminal" evidence="1">
    <location>
        <begin position="5"/>
        <end position="92"/>
    </location>
</feature>
<dbReference type="PANTHER" id="PTHR40459">
    <property type="entry name" value="CONSERVED HYPOTHETICAL ALANINE AND LEUCINE RICH PROTEIN"/>
    <property type="match status" value="1"/>
</dbReference>
<dbReference type="Pfam" id="PF10728">
    <property type="entry name" value="DUF2520"/>
    <property type="match status" value="1"/>
</dbReference>
<dbReference type="KEGG" id="gsb:GSUB_11925"/>
<dbReference type="InterPro" id="IPR018931">
    <property type="entry name" value="DUF2520"/>
</dbReference>
<proteinExistence type="predicted"/>
<protein>
    <recommendedName>
        <fullName evidence="5">NADP oxidoreductase</fullName>
    </recommendedName>
</protein>
<sequence>MKPKRLAIIGTGAVGQSVASLLHDAGHDIRAIISRDRRRAVSAARFAGVRQAATTDMSCVREAEIILLAVSDDQIGSVAAHLRRKVGLAPGTVLIHFSGIHRADILLGDQADGLHALAIHPLKSFPDEVVGVRALPGSPFAIEGDEELLPLAQELIQAMGGIAFRIKGEQKPLYHAAACVASNYMVTLVSVARDIMAACGFSQQDAFRMLTSLMKDTGKNLAALGPENALTGPIARGDVRTVEKHLRALEALPEDVGEIYRVLGRKTVELARHKGALAAEQAREILKALDE</sequence>
<accession>A0A0B5FSK4</accession>
<evidence type="ECO:0000259" key="2">
    <source>
        <dbReference type="Pfam" id="PF10728"/>
    </source>
</evidence>
<dbReference type="InterPro" id="IPR037108">
    <property type="entry name" value="TM1727-like_C_sf"/>
</dbReference>
<dbReference type="HOGENOM" id="CLU_055635_1_0_7"/>
<keyword evidence="4" id="KW-1185">Reference proteome</keyword>
<evidence type="ECO:0000313" key="4">
    <source>
        <dbReference type="Proteomes" id="UP000035036"/>
    </source>
</evidence>
<dbReference type="RefSeq" id="WP_040200971.1">
    <property type="nucleotide sequence ID" value="NZ_CP010311.1"/>
</dbReference>
<reference evidence="3 4" key="1">
    <citation type="journal article" date="2015" name="Genome Announc.">
        <title>Genomes of Geoalkalibacter ferrihydriticus Z-0531T and Geoalkalibacter subterraneus Red1T, Two Haloalkaliphilic Metal-Reducing Deltaproteobacteria.</title>
        <authorList>
            <person name="Badalamenti J.P."/>
            <person name="Krajmalnik-Brown R."/>
            <person name="Torres C.I."/>
            <person name="Bond D.R."/>
        </authorList>
    </citation>
    <scope>NUCLEOTIDE SEQUENCE [LARGE SCALE GENOMIC DNA]</scope>
    <source>
        <strain evidence="3 4">Red1</strain>
    </source>
</reference>
<dbReference type="InterPro" id="IPR008927">
    <property type="entry name" value="6-PGluconate_DH-like_C_sf"/>
</dbReference>
<gene>
    <name evidence="3" type="ORF">GSUB_11925</name>
</gene>
<dbReference type="SUPFAM" id="SSF48179">
    <property type="entry name" value="6-phosphogluconate dehydrogenase C-terminal domain-like"/>
    <property type="match status" value="1"/>
</dbReference>
<dbReference type="PANTHER" id="PTHR40459:SF1">
    <property type="entry name" value="CONSERVED HYPOTHETICAL ALANINE AND LEUCINE RICH PROTEIN"/>
    <property type="match status" value="1"/>
</dbReference>
<name>A0A0B5FSK4_9BACT</name>
<dbReference type="Proteomes" id="UP000035036">
    <property type="component" value="Chromosome"/>
</dbReference>
<dbReference type="AlphaFoldDB" id="A0A0B5FSK4"/>
<feature type="domain" description="DUF2520" evidence="2">
    <location>
        <begin position="139"/>
        <end position="267"/>
    </location>
</feature>
<dbReference type="OrthoDB" id="8650434at2"/>
<dbReference type="InterPro" id="IPR036291">
    <property type="entry name" value="NAD(P)-bd_dom_sf"/>
</dbReference>
<dbReference type="EMBL" id="CP010311">
    <property type="protein sequence ID" value="AJF07130.1"/>
    <property type="molecule type" value="Genomic_DNA"/>
</dbReference>
<evidence type="ECO:0000259" key="1">
    <source>
        <dbReference type="Pfam" id="PF03807"/>
    </source>
</evidence>
<dbReference type="SUPFAM" id="SSF51735">
    <property type="entry name" value="NAD(P)-binding Rossmann-fold domains"/>
    <property type="match status" value="1"/>
</dbReference>
<evidence type="ECO:0000313" key="3">
    <source>
        <dbReference type="EMBL" id="AJF07130.1"/>
    </source>
</evidence>
<dbReference type="Gene3D" id="1.10.1040.20">
    <property type="entry name" value="ProC-like, C-terminal domain"/>
    <property type="match status" value="1"/>
</dbReference>
<dbReference type="InterPro" id="IPR028939">
    <property type="entry name" value="P5C_Rdtase_cat_N"/>
</dbReference>